<keyword evidence="3" id="KW-1185">Reference proteome</keyword>
<dbReference type="WBParaSite" id="SCUD_0001202101-mRNA-1">
    <property type="protein sequence ID" value="SCUD_0001202101-mRNA-1"/>
    <property type="gene ID" value="SCUD_0001202101"/>
</dbReference>
<sequence length="208" mass="22905">MNKRGWFDHDCDGIPDNLDPDDDNDGYFDSKQDSDRDGILNEFDDDDDNDGIPDSEDPDANGDGIPDCIVKDSDGDHIPDHIDTDDDNDGIPDLQDPDHPNFDYLRDSDKNAALALPILAFTSASEPPCSSMLLPRYVKDSTPSRVSPSIVIGLFSALNLRILVFPLCMLRPTDAETAATLAVFVCICSCVCDRRDRSSAKSKSSNWF</sequence>
<dbReference type="AlphaFoldDB" id="A0A183KAI8"/>
<gene>
    <name evidence="2" type="ORF">SCUD_LOCUS12021</name>
</gene>
<reference evidence="2 3" key="2">
    <citation type="submission" date="2018-11" db="EMBL/GenBank/DDBJ databases">
        <authorList>
            <consortium name="Pathogen Informatics"/>
        </authorList>
    </citation>
    <scope>NUCLEOTIDE SEQUENCE [LARGE SCALE GENOMIC DNA]</scope>
    <source>
        <strain evidence="2">Dakar</strain>
        <strain evidence="3">Dakar, Senegal</strain>
    </source>
</reference>
<dbReference type="SUPFAM" id="SSF103647">
    <property type="entry name" value="TSP type-3 repeat"/>
    <property type="match status" value="1"/>
</dbReference>
<feature type="compositionally biased region" description="Basic and acidic residues" evidence="1">
    <location>
        <begin position="1"/>
        <end position="12"/>
    </location>
</feature>
<dbReference type="STRING" id="6186.A0A183KAI8"/>
<accession>A0A183KAI8</accession>
<feature type="compositionally biased region" description="Acidic residues" evidence="1">
    <location>
        <begin position="42"/>
        <end position="60"/>
    </location>
</feature>
<dbReference type="Proteomes" id="UP000279833">
    <property type="component" value="Unassembled WGS sequence"/>
</dbReference>
<feature type="region of interest" description="Disordered" evidence="1">
    <location>
        <begin position="1"/>
        <end position="100"/>
    </location>
</feature>
<feature type="compositionally biased region" description="Basic and acidic residues" evidence="1">
    <location>
        <begin position="28"/>
        <end position="39"/>
    </location>
</feature>
<proteinExistence type="predicted"/>
<dbReference type="GO" id="GO:0005509">
    <property type="term" value="F:calcium ion binding"/>
    <property type="evidence" value="ECO:0007669"/>
    <property type="project" value="InterPro"/>
</dbReference>
<evidence type="ECO:0000256" key="1">
    <source>
        <dbReference type="SAM" id="MobiDB-lite"/>
    </source>
</evidence>
<dbReference type="InterPro" id="IPR028974">
    <property type="entry name" value="TSP_type-3_rpt"/>
</dbReference>
<evidence type="ECO:0000313" key="4">
    <source>
        <dbReference type="WBParaSite" id="SCUD_0001202101-mRNA-1"/>
    </source>
</evidence>
<feature type="compositionally biased region" description="Basic and acidic residues" evidence="1">
    <location>
        <begin position="69"/>
        <end position="82"/>
    </location>
</feature>
<dbReference type="EMBL" id="UZAK01034807">
    <property type="protein sequence ID" value="VDP47056.1"/>
    <property type="molecule type" value="Genomic_DNA"/>
</dbReference>
<evidence type="ECO:0000313" key="2">
    <source>
        <dbReference type="EMBL" id="VDP47056.1"/>
    </source>
</evidence>
<protein>
    <submittedName>
        <fullName evidence="4">Thrombospondin</fullName>
    </submittedName>
</protein>
<evidence type="ECO:0000313" key="3">
    <source>
        <dbReference type="Proteomes" id="UP000279833"/>
    </source>
</evidence>
<reference evidence="4" key="1">
    <citation type="submission" date="2016-06" db="UniProtKB">
        <authorList>
            <consortium name="WormBaseParasite"/>
        </authorList>
    </citation>
    <scope>IDENTIFICATION</scope>
</reference>
<organism evidence="4">
    <name type="scientific">Schistosoma curassoni</name>
    <dbReference type="NCBI Taxonomy" id="6186"/>
    <lineage>
        <taxon>Eukaryota</taxon>
        <taxon>Metazoa</taxon>
        <taxon>Spiralia</taxon>
        <taxon>Lophotrochozoa</taxon>
        <taxon>Platyhelminthes</taxon>
        <taxon>Trematoda</taxon>
        <taxon>Digenea</taxon>
        <taxon>Strigeidida</taxon>
        <taxon>Schistosomatoidea</taxon>
        <taxon>Schistosomatidae</taxon>
        <taxon>Schistosoma</taxon>
    </lineage>
</organism>
<name>A0A183KAI8_9TREM</name>